<dbReference type="GO" id="GO:0046677">
    <property type="term" value="P:response to antibiotic"/>
    <property type="evidence" value="ECO:0007669"/>
    <property type="project" value="InterPro"/>
</dbReference>
<dbReference type="eggNOG" id="COG2312">
    <property type="taxonomic scope" value="Bacteria"/>
</dbReference>
<dbReference type="SUPFAM" id="SSF159501">
    <property type="entry name" value="EreA/ChaN-like"/>
    <property type="match status" value="1"/>
</dbReference>
<dbReference type="Gene3D" id="3.30.1870.10">
    <property type="entry name" value="EreA-like, domain 2"/>
    <property type="match status" value="1"/>
</dbReference>
<dbReference type="Gene3D" id="3.40.1660.10">
    <property type="entry name" value="EreA-like (biosynthetic domain)"/>
    <property type="match status" value="1"/>
</dbReference>
<dbReference type="InterPro" id="IPR007815">
    <property type="entry name" value="Emycin_Estase"/>
</dbReference>
<dbReference type="KEGG" id="mod:AS202_01985"/>
<dbReference type="Gene3D" id="1.20.1440.30">
    <property type="entry name" value="Biosynthetic Protein domain"/>
    <property type="match status" value="1"/>
</dbReference>
<dbReference type="AlphaFoldDB" id="A0A0U3G4S7"/>
<dbReference type="PANTHER" id="PTHR31299:SF0">
    <property type="entry name" value="ESTERASE, PUTATIVE (AFU_ORTHOLOGUE AFUA_1G05850)-RELATED"/>
    <property type="match status" value="1"/>
</dbReference>
<dbReference type="EMBL" id="CP013690">
    <property type="protein sequence ID" value="ALU25013.1"/>
    <property type="molecule type" value="Genomic_DNA"/>
</dbReference>
<accession>A0A0U3G4S7</accession>
<dbReference type="CDD" id="cd14728">
    <property type="entry name" value="Ere-like"/>
    <property type="match status" value="1"/>
</dbReference>
<dbReference type="InterPro" id="IPR052036">
    <property type="entry name" value="Hydrolase/PRTase-associated"/>
</dbReference>
<evidence type="ECO:0000313" key="1">
    <source>
        <dbReference type="EMBL" id="ALU25013.1"/>
    </source>
</evidence>
<gene>
    <name evidence="1" type="ORF">AS202_01985</name>
</gene>
<proteinExistence type="predicted"/>
<sequence length="418" mass="48423">MTIKRTLVSLFILVSLTSIAQDKEVIPFSYNKNNNQYKGLSPITNAIKDHTIVALGEGTHGTKEFNDLRVELIKDLVTNHNYRVISFENAYGDTYMINKVINSNGDLQKEMKTNLVSVWQTKEIENLFLWIRSYNKKNKEKVTLTGVDTNFLHNSTLILLSEKDLARNKTYYENCLKLAEAAKVLDYNWAKSNDETFEKDYDNLIKVGTQAFQLTKEMTIKYGDKLSTDAKIALYNLELGFRMFYEVGQRNENYTRDYAMAETAMRTQSLLNQKIIIIAHNAHIGLTPSFIDPMGEYIKKQYGNEFYSLATFTANGTFSAMNDNIDVKESKYASYDLPTVQDNSLEQQMEQYTEKNYFVNFKNTPSSIFDTPKKMNWIGYKIMTQEEQTKYMTIPNVKLREHFDGFIFMNTTNASEHF</sequence>
<dbReference type="RefSeq" id="WP_006260334.1">
    <property type="nucleotide sequence ID" value="NZ_BCMQ01000007.1"/>
</dbReference>
<evidence type="ECO:0000313" key="2">
    <source>
        <dbReference type="Proteomes" id="UP000069030"/>
    </source>
</evidence>
<dbReference type="PANTHER" id="PTHR31299">
    <property type="entry name" value="ESTERASE, PUTATIVE (AFU_ORTHOLOGUE AFUA_1G05850)-RELATED"/>
    <property type="match status" value="1"/>
</dbReference>
<name>A0A0U3G4S7_9FLAO</name>
<dbReference type="Proteomes" id="UP000069030">
    <property type="component" value="Chromosome"/>
</dbReference>
<dbReference type="Pfam" id="PF05139">
    <property type="entry name" value="Erythro_esteras"/>
    <property type="match status" value="1"/>
</dbReference>
<organism evidence="1 2">
    <name type="scientific">Myroides odoratimimus</name>
    <dbReference type="NCBI Taxonomy" id="76832"/>
    <lineage>
        <taxon>Bacteria</taxon>
        <taxon>Pseudomonadati</taxon>
        <taxon>Bacteroidota</taxon>
        <taxon>Flavobacteriia</taxon>
        <taxon>Flavobacteriales</taxon>
        <taxon>Flavobacteriaceae</taxon>
        <taxon>Myroides</taxon>
    </lineage>
</organism>
<protein>
    <submittedName>
        <fullName evidence="1">Uncharacterized protein</fullName>
    </submittedName>
</protein>
<reference evidence="1 2" key="1">
    <citation type="journal article" date="2016" name="J. Zhejiang Univ. Sci. B">
        <title>Antibiotic resistance mechanisms of Myroides sp.</title>
        <authorList>
            <person name="Hu S."/>
            <person name="Yuan S."/>
            <person name="Qu H."/>
            <person name="Jiang T."/>
            <person name="Zhou Y."/>
            <person name="Wang M."/>
            <person name="Ming D."/>
        </authorList>
    </citation>
    <scope>NUCLEOTIDE SEQUENCE [LARGE SCALE GENOMIC DNA]</scope>
    <source>
        <strain evidence="1 2">PR63039</strain>
    </source>
</reference>